<evidence type="ECO:0000313" key="3">
    <source>
        <dbReference type="Proteomes" id="UP001212602"/>
    </source>
</evidence>
<dbReference type="CDD" id="cd13602">
    <property type="entry name" value="PBP2_TRAP_BpDctp6_7"/>
    <property type="match status" value="1"/>
</dbReference>
<organism evidence="2 3">
    <name type="scientific">Xenophilus arseniciresistens</name>
    <dbReference type="NCBI Taxonomy" id="1283306"/>
    <lineage>
        <taxon>Bacteria</taxon>
        <taxon>Pseudomonadati</taxon>
        <taxon>Pseudomonadota</taxon>
        <taxon>Betaproteobacteria</taxon>
        <taxon>Burkholderiales</taxon>
        <taxon>Comamonadaceae</taxon>
        <taxon>Xenophilus</taxon>
    </lineage>
</organism>
<dbReference type="PANTHER" id="PTHR33376">
    <property type="match status" value="1"/>
</dbReference>
<dbReference type="PANTHER" id="PTHR33376:SF4">
    <property type="entry name" value="SIALIC ACID-BINDING PERIPLASMIC PROTEIN SIAP"/>
    <property type="match status" value="1"/>
</dbReference>
<dbReference type="RefSeq" id="WP_271429366.1">
    <property type="nucleotide sequence ID" value="NZ_JAQIPB010000008.1"/>
</dbReference>
<evidence type="ECO:0000256" key="1">
    <source>
        <dbReference type="ARBA" id="ARBA00022729"/>
    </source>
</evidence>
<comment type="caution">
    <text evidence="2">The sequence shown here is derived from an EMBL/GenBank/DDBJ whole genome shotgun (WGS) entry which is preliminary data.</text>
</comment>
<dbReference type="GO" id="GO:0055085">
    <property type="term" value="P:transmembrane transport"/>
    <property type="evidence" value="ECO:0007669"/>
    <property type="project" value="InterPro"/>
</dbReference>
<gene>
    <name evidence="2" type="ORF">PGB34_17460</name>
</gene>
<keyword evidence="1" id="KW-0732">Signal</keyword>
<dbReference type="InterPro" id="IPR018389">
    <property type="entry name" value="DctP_fam"/>
</dbReference>
<dbReference type="Gene3D" id="3.40.190.170">
    <property type="entry name" value="Bacterial extracellular solute-binding protein, family 7"/>
    <property type="match status" value="1"/>
</dbReference>
<proteinExistence type="predicted"/>
<dbReference type="EMBL" id="JAQIPB010000008">
    <property type="protein sequence ID" value="MDA7418156.1"/>
    <property type="molecule type" value="Genomic_DNA"/>
</dbReference>
<name>A0AAE3NAN4_9BURK</name>
<keyword evidence="3" id="KW-1185">Reference proteome</keyword>
<accession>A0AAE3NAN4</accession>
<sequence length="340" mass="37138">MLLPAVLSPAWSQEPSSLRLRVVGGLAGVNQYKLEERFWASDLARLSQGRYSASIVPFNKAGVPGTEMLNLMKLGVIPMGTALLSQVSTDEPDFAAPDLAGLNPDMATLRRVVSAYRPTLSDELERRFNIQLLAVYVYPAQMIFCRNALQQLSDLRGRRIRVSGQSQADFVHALEATPVTTEFADIISNISSASTDCAITGSMSGHVIGLHRYTSYLYALPINWGLGVFGVNRDAWKAMPADLRTLVHNEIPKLEDAVWKEAERETWAGVACNSGVGECPGGAAGRMTVVNPSPADRRQLEDIFRQKILPRWIQRCGANCTALWEQTIGTALGARPGGRP</sequence>
<dbReference type="NCBIfam" id="NF037995">
    <property type="entry name" value="TRAP_S1"/>
    <property type="match status" value="1"/>
</dbReference>
<protein>
    <submittedName>
        <fullName evidence="2">TRAP transporter substrate-binding protein</fullName>
    </submittedName>
</protein>
<evidence type="ECO:0000313" key="2">
    <source>
        <dbReference type="EMBL" id="MDA7418156.1"/>
    </source>
</evidence>
<dbReference type="InterPro" id="IPR038404">
    <property type="entry name" value="TRAP_DctP_sf"/>
</dbReference>
<dbReference type="Proteomes" id="UP001212602">
    <property type="component" value="Unassembled WGS sequence"/>
</dbReference>
<dbReference type="AlphaFoldDB" id="A0AAE3NAN4"/>
<reference evidence="2" key="1">
    <citation type="submission" date="2023-01" db="EMBL/GenBank/DDBJ databases">
        <title>Xenophilus mangrovi sp. nov., isolated from soil of Mangrove nature reserve.</title>
        <authorList>
            <person name="Xu S."/>
            <person name="Liu Z."/>
            <person name="Xu Y."/>
        </authorList>
    </citation>
    <scope>NUCLEOTIDE SEQUENCE</scope>
    <source>
        <strain evidence="2">YW8</strain>
    </source>
</reference>
<dbReference type="Pfam" id="PF03480">
    <property type="entry name" value="DctP"/>
    <property type="match status" value="1"/>
</dbReference>